<dbReference type="SMART" id="SM00065">
    <property type="entry name" value="GAF"/>
    <property type="match status" value="1"/>
</dbReference>
<dbReference type="InterPro" id="IPR007891">
    <property type="entry name" value="CHASE3"/>
</dbReference>
<evidence type="ECO:0000256" key="1">
    <source>
        <dbReference type="ARBA" id="ARBA00000085"/>
    </source>
</evidence>
<keyword evidence="13" id="KW-1185">Reference proteome</keyword>
<keyword evidence="6" id="KW-0902">Two-component regulatory system</keyword>
<keyword evidence="9" id="KW-0812">Transmembrane</keyword>
<keyword evidence="3 7" id="KW-0597">Phosphoprotein</keyword>
<name>A0ABY8REN7_9FLAO</name>
<keyword evidence="9" id="KW-0472">Membrane</keyword>
<keyword evidence="4" id="KW-0808">Transferase</keyword>
<dbReference type="CDD" id="cd16922">
    <property type="entry name" value="HATPase_EvgS-ArcB-TorS-like"/>
    <property type="match status" value="1"/>
</dbReference>
<dbReference type="InterPro" id="IPR004358">
    <property type="entry name" value="Sig_transdc_His_kin-like_C"/>
</dbReference>
<dbReference type="InterPro" id="IPR029016">
    <property type="entry name" value="GAF-like_dom_sf"/>
</dbReference>
<comment type="catalytic activity">
    <reaction evidence="1">
        <text>ATP + protein L-histidine = ADP + protein N-phospho-L-histidine.</text>
        <dbReference type="EC" id="2.7.13.3"/>
    </reaction>
</comment>
<feature type="modified residue" description="4-aspartylphosphate" evidence="7">
    <location>
        <position position="852"/>
    </location>
</feature>
<evidence type="ECO:0000313" key="13">
    <source>
        <dbReference type="Proteomes" id="UP001241656"/>
    </source>
</evidence>
<dbReference type="SUPFAM" id="SSF47384">
    <property type="entry name" value="Homodimeric domain of signal transducing histidine kinase"/>
    <property type="match status" value="1"/>
</dbReference>
<dbReference type="Pfam" id="PF00512">
    <property type="entry name" value="HisKA"/>
    <property type="match status" value="1"/>
</dbReference>
<evidence type="ECO:0000256" key="3">
    <source>
        <dbReference type="ARBA" id="ARBA00022553"/>
    </source>
</evidence>
<dbReference type="EC" id="2.7.13.3" evidence="2"/>
<organism evidence="12 13">
    <name type="scientific">Chryseobacterium gotjawalense</name>
    <dbReference type="NCBI Taxonomy" id="3042315"/>
    <lineage>
        <taxon>Bacteria</taxon>
        <taxon>Pseudomonadati</taxon>
        <taxon>Bacteroidota</taxon>
        <taxon>Flavobacteriia</taxon>
        <taxon>Flavobacteriales</taxon>
        <taxon>Weeksellaceae</taxon>
        <taxon>Chryseobacterium group</taxon>
        <taxon>Chryseobacterium</taxon>
    </lineage>
</organism>
<dbReference type="Gene3D" id="3.30.565.10">
    <property type="entry name" value="Histidine kinase-like ATPase, C-terminal domain"/>
    <property type="match status" value="1"/>
</dbReference>
<dbReference type="Pfam" id="PF13185">
    <property type="entry name" value="GAF_2"/>
    <property type="match status" value="1"/>
</dbReference>
<dbReference type="InterPro" id="IPR011006">
    <property type="entry name" value="CheY-like_superfamily"/>
</dbReference>
<dbReference type="SUPFAM" id="SSF55874">
    <property type="entry name" value="ATPase domain of HSP90 chaperone/DNA topoisomerase II/histidine kinase"/>
    <property type="match status" value="1"/>
</dbReference>
<dbReference type="InterPro" id="IPR003018">
    <property type="entry name" value="GAF"/>
</dbReference>
<dbReference type="Pfam" id="PF00072">
    <property type="entry name" value="Response_reg"/>
    <property type="match status" value="3"/>
</dbReference>
<dbReference type="InterPro" id="IPR003594">
    <property type="entry name" value="HATPase_dom"/>
</dbReference>
<dbReference type="SMART" id="SM00448">
    <property type="entry name" value="REC"/>
    <property type="match status" value="3"/>
</dbReference>
<feature type="coiled-coil region" evidence="8">
    <location>
        <begin position="204"/>
        <end position="231"/>
    </location>
</feature>
<dbReference type="Gene3D" id="1.10.287.130">
    <property type="match status" value="1"/>
</dbReference>
<evidence type="ECO:0000259" key="10">
    <source>
        <dbReference type="PROSITE" id="PS50109"/>
    </source>
</evidence>
<evidence type="ECO:0000256" key="6">
    <source>
        <dbReference type="ARBA" id="ARBA00023012"/>
    </source>
</evidence>
<reference evidence="12 13" key="1">
    <citation type="submission" date="2023-05" db="EMBL/GenBank/DDBJ databases">
        <title>Genomic insight into Chryseobacterium sp. wdc7 isolated forest soil (Gotjawal).</title>
        <authorList>
            <person name="Park S.-J."/>
        </authorList>
    </citation>
    <scope>NUCLEOTIDE SEQUENCE [LARGE SCALE GENOMIC DNA]</scope>
    <source>
        <strain evidence="13">wdc7</strain>
    </source>
</reference>
<feature type="modified residue" description="4-aspartylphosphate" evidence="7">
    <location>
        <position position="974"/>
    </location>
</feature>
<evidence type="ECO:0000259" key="11">
    <source>
        <dbReference type="PROSITE" id="PS50110"/>
    </source>
</evidence>
<feature type="domain" description="Response regulatory" evidence="11">
    <location>
        <begin position="925"/>
        <end position="1041"/>
    </location>
</feature>
<dbReference type="CDD" id="cd17546">
    <property type="entry name" value="REC_hyHK_CKI1_RcsC-like"/>
    <property type="match status" value="1"/>
</dbReference>
<accession>A0ABY8REN7</accession>
<feature type="coiled-coil region" evidence="8">
    <location>
        <begin position="433"/>
        <end position="502"/>
    </location>
</feature>
<evidence type="ECO:0000256" key="5">
    <source>
        <dbReference type="ARBA" id="ARBA00022777"/>
    </source>
</evidence>
<dbReference type="PROSITE" id="PS50110">
    <property type="entry name" value="RESPONSE_REGULATORY"/>
    <property type="match status" value="3"/>
</dbReference>
<dbReference type="InterPro" id="IPR003661">
    <property type="entry name" value="HisK_dim/P_dom"/>
</dbReference>
<dbReference type="SUPFAM" id="SSF55781">
    <property type="entry name" value="GAF domain-like"/>
    <property type="match status" value="1"/>
</dbReference>
<dbReference type="CDD" id="cd00082">
    <property type="entry name" value="HisKA"/>
    <property type="match status" value="1"/>
</dbReference>
<feature type="modified residue" description="4-aspartylphosphate" evidence="7">
    <location>
        <position position="1123"/>
    </location>
</feature>
<dbReference type="SMART" id="SM00388">
    <property type="entry name" value="HisKA"/>
    <property type="match status" value="1"/>
</dbReference>
<feature type="transmembrane region" description="Helical" evidence="9">
    <location>
        <begin position="177"/>
        <end position="197"/>
    </location>
</feature>
<keyword evidence="8" id="KW-0175">Coiled coil</keyword>
<keyword evidence="5" id="KW-0418">Kinase</keyword>
<dbReference type="PANTHER" id="PTHR45339:SF1">
    <property type="entry name" value="HYBRID SIGNAL TRANSDUCTION HISTIDINE KINASE J"/>
    <property type="match status" value="1"/>
</dbReference>
<dbReference type="InterPro" id="IPR005467">
    <property type="entry name" value="His_kinase_dom"/>
</dbReference>
<evidence type="ECO:0000256" key="9">
    <source>
        <dbReference type="SAM" id="Phobius"/>
    </source>
</evidence>
<dbReference type="CDD" id="cd00156">
    <property type="entry name" value="REC"/>
    <property type="match status" value="1"/>
</dbReference>
<evidence type="ECO:0000256" key="7">
    <source>
        <dbReference type="PROSITE-ProRule" id="PRU00169"/>
    </source>
</evidence>
<proteinExistence type="predicted"/>
<dbReference type="InterPro" id="IPR036097">
    <property type="entry name" value="HisK_dim/P_sf"/>
</dbReference>
<dbReference type="Gene3D" id="3.40.50.2300">
    <property type="match status" value="3"/>
</dbReference>
<dbReference type="Pfam" id="PF05227">
    <property type="entry name" value="CHASE3"/>
    <property type="match status" value="1"/>
</dbReference>
<sequence length="1194" mass="134369">MMNFKNNLLYGLGLSLVLLFISSLASYISIRNLIENSAMIKNSNRIIQDLDHVFSLVKDAETGQRGYLLSGDLRFLEPYNNAKEKISDGVNALSSEVTNTNRQSKNLEKLQASIDSRIDILDRNLNYKKEGKTVPPEQLLSGKKYMDEIRNTVSVMQKEEQAILKSRTENMDKFASFTPWLIIISAILAITITLVFYRKVSQDFSEKTQLTQELEKKNEETENRLIAIENVAAQISGGNYDILWDQNAQETLGSVAGPLNHMAESLQNSFKTLEEREWLSSSIAHLNDRMMGEKNMEALAADVLGYLTTNTHSHVAAIYLQAEDNQLHLTGSYAMTGSGVKKILKIGEGIAGEAFRSEKEILVQHIKDNGNTISYATGNTKPKNIIAIPITRHNTPLGVMELGAMHDYSPRQLEFLKAVAGNIGLAFYGSLSRIKLQELLEETQAQSEELQTQHSELENINAELEAQSQKLLASEEELRVQQEELMQSNQELEERTGLLEEKNILIEQRNIDIQQKSIELEQSTRYKSEFLANMSHELRTPLNSILLLSKLMTESEDLDEQYVEYAQVMQSSGQGLLTLIDEILDLSKIESGKMTLEINEVPVQEITADMQMLFKPMAKEKNLALNIETDAETTKILHTDKLRLEQVLKNLLSNAIKFTSEGSITLHVSSDDAKEKVYFKVTDTGIGIPKDKMRMVFEAFQQADGSTQRKYGGTGLGLSISRELARLLGGEIQLKSTEGEGSEFTLVVPVNFEEAAALSAQKQEEIPVYAVQEAEIQPERFVTDRIPQQIEDDRDDIKQGDKVILIIEDDTAFAKILLDFSRTKNYKVIVAVRGDAGIEMAQHFKPLAILLDIQLPVMDGWQVMEALKSNPETKPIPVHIMSSMKFKQESLLRGAVDFINKPFALEQMQDIFSKLENALNRSPKKVLIVEENEQHAKALSYFLSANNITTDIANNVSDSIESLHNREIDCVILDMGVPDRNAYETLETIKQNKGLEQLPIIVFTGKNLSKGEESRIKKYADSIVVKTAYSYQRILDEAGLFLHLVEEKNRKKHERISGFGNEGELRNILKDKTVLIADDDVRNIFSLTKALEMHGMKVLPAMDGKEALNALEKEPAVDVVLMDMMMPEMDGYETIREIRSTSEYKNLPVLAVTSKAMMGDREKCIAVGASDYISKPVDIDQLVSLLRVWLYDKI</sequence>
<dbReference type="PRINTS" id="PR00344">
    <property type="entry name" value="BCTRLSENSOR"/>
</dbReference>
<dbReference type="PROSITE" id="PS50109">
    <property type="entry name" value="HIS_KIN"/>
    <property type="match status" value="1"/>
</dbReference>
<evidence type="ECO:0000256" key="8">
    <source>
        <dbReference type="SAM" id="Coils"/>
    </source>
</evidence>
<dbReference type="EMBL" id="CP124855">
    <property type="protein sequence ID" value="WHF51502.1"/>
    <property type="molecule type" value="Genomic_DNA"/>
</dbReference>
<dbReference type="InterPro" id="IPR001789">
    <property type="entry name" value="Sig_transdc_resp-reg_receiver"/>
</dbReference>
<feature type="domain" description="Histidine kinase" evidence="10">
    <location>
        <begin position="533"/>
        <end position="752"/>
    </location>
</feature>
<dbReference type="RefSeq" id="WP_282904843.1">
    <property type="nucleotide sequence ID" value="NZ_CP124855.1"/>
</dbReference>
<evidence type="ECO:0000313" key="12">
    <source>
        <dbReference type="EMBL" id="WHF51502.1"/>
    </source>
</evidence>
<dbReference type="CDD" id="cd19410">
    <property type="entry name" value="HK9-like_sensor"/>
    <property type="match status" value="1"/>
</dbReference>
<evidence type="ECO:0000256" key="4">
    <source>
        <dbReference type="ARBA" id="ARBA00022679"/>
    </source>
</evidence>
<dbReference type="SMART" id="SM00387">
    <property type="entry name" value="HATPase_c"/>
    <property type="match status" value="1"/>
</dbReference>
<feature type="domain" description="Response regulatory" evidence="11">
    <location>
        <begin position="1073"/>
        <end position="1190"/>
    </location>
</feature>
<dbReference type="Gene3D" id="3.30.450.40">
    <property type="match status" value="1"/>
</dbReference>
<dbReference type="InterPro" id="IPR036890">
    <property type="entry name" value="HATPase_C_sf"/>
</dbReference>
<keyword evidence="9" id="KW-1133">Transmembrane helix</keyword>
<dbReference type="SUPFAM" id="SSF52172">
    <property type="entry name" value="CheY-like"/>
    <property type="match status" value="3"/>
</dbReference>
<dbReference type="Pfam" id="PF02518">
    <property type="entry name" value="HATPase_c"/>
    <property type="match status" value="1"/>
</dbReference>
<dbReference type="Proteomes" id="UP001241656">
    <property type="component" value="Chromosome"/>
</dbReference>
<evidence type="ECO:0000256" key="2">
    <source>
        <dbReference type="ARBA" id="ARBA00012438"/>
    </source>
</evidence>
<protein>
    <recommendedName>
        <fullName evidence="2">histidine kinase</fullName>
        <ecNumber evidence="2">2.7.13.3</ecNumber>
    </recommendedName>
</protein>
<feature type="domain" description="Response regulatory" evidence="11">
    <location>
        <begin position="803"/>
        <end position="916"/>
    </location>
</feature>
<gene>
    <name evidence="12" type="ORF">QGN23_13900</name>
</gene>
<dbReference type="PANTHER" id="PTHR45339">
    <property type="entry name" value="HYBRID SIGNAL TRANSDUCTION HISTIDINE KINASE J"/>
    <property type="match status" value="1"/>
</dbReference>